<dbReference type="Proteomes" id="UP001303473">
    <property type="component" value="Unassembled WGS sequence"/>
</dbReference>
<sequence>FDGFKSCSTNGDYGSCLLSSTASLCSCNNGVQYLDCLSAAIATSSCWGAVGIPDWASYERSWYDDACATPPASVMTQLPQPTTVQVELAPVNIVTPPAGAAVTQPPQQINPPTYSGAGQLLEGACTSTSYTLVDAGNLVYYAAVVGCGADRPQCCPWNVSTTTNAAAATGDPANRIGVAGGPGNFPVPASGVAALLSKCPDDYYSVSGQCCPNGYYKFTAQIAYQTPCYSSLDSVIPITALPPITAGLSANPTDTSKPTSAVLNIALAMGYNVTSGDNPGPLSKGATIGIGIGAGVVAIALGAIAAVFILRMRKKRRASKG</sequence>
<keyword evidence="1" id="KW-0812">Transmembrane</keyword>
<keyword evidence="1" id="KW-1133">Transmembrane helix</keyword>
<feature type="non-terminal residue" evidence="2">
    <location>
        <position position="1"/>
    </location>
</feature>
<reference evidence="3" key="1">
    <citation type="journal article" date="2023" name="Mol. Phylogenet. Evol.">
        <title>Genome-scale phylogeny and comparative genomics of the fungal order Sordariales.</title>
        <authorList>
            <person name="Hensen N."/>
            <person name="Bonometti L."/>
            <person name="Westerberg I."/>
            <person name="Brannstrom I.O."/>
            <person name="Guillou S."/>
            <person name="Cros-Aarteil S."/>
            <person name="Calhoun S."/>
            <person name="Haridas S."/>
            <person name="Kuo A."/>
            <person name="Mondo S."/>
            <person name="Pangilinan J."/>
            <person name="Riley R."/>
            <person name="LaButti K."/>
            <person name="Andreopoulos B."/>
            <person name="Lipzen A."/>
            <person name="Chen C."/>
            <person name="Yan M."/>
            <person name="Daum C."/>
            <person name="Ng V."/>
            <person name="Clum A."/>
            <person name="Steindorff A."/>
            <person name="Ohm R.A."/>
            <person name="Martin F."/>
            <person name="Silar P."/>
            <person name="Natvig D.O."/>
            <person name="Lalanne C."/>
            <person name="Gautier V."/>
            <person name="Ament-Velasquez S.L."/>
            <person name="Kruys A."/>
            <person name="Hutchinson M.I."/>
            <person name="Powell A.J."/>
            <person name="Barry K."/>
            <person name="Miller A.N."/>
            <person name="Grigoriev I.V."/>
            <person name="Debuchy R."/>
            <person name="Gladieux P."/>
            <person name="Hiltunen Thoren M."/>
            <person name="Johannesson H."/>
        </authorList>
    </citation>
    <scope>NUCLEOTIDE SEQUENCE [LARGE SCALE GENOMIC DNA]</scope>
    <source>
        <strain evidence="3">CBS 340.73</strain>
    </source>
</reference>
<proteinExistence type="predicted"/>
<keyword evidence="1" id="KW-0472">Membrane</keyword>
<accession>A0AAN6RZE3</accession>
<evidence type="ECO:0000313" key="3">
    <source>
        <dbReference type="Proteomes" id="UP001303473"/>
    </source>
</evidence>
<gene>
    <name evidence="2" type="ORF">QBC46DRAFT_237021</name>
</gene>
<evidence type="ECO:0000256" key="1">
    <source>
        <dbReference type="SAM" id="Phobius"/>
    </source>
</evidence>
<organism evidence="2 3">
    <name type="scientific">Diplogelasinospora grovesii</name>
    <dbReference type="NCBI Taxonomy" id="303347"/>
    <lineage>
        <taxon>Eukaryota</taxon>
        <taxon>Fungi</taxon>
        <taxon>Dikarya</taxon>
        <taxon>Ascomycota</taxon>
        <taxon>Pezizomycotina</taxon>
        <taxon>Sordariomycetes</taxon>
        <taxon>Sordariomycetidae</taxon>
        <taxon>Sordariales</taxon>
        <taxon>Diplogelasinosporaceae</taxon>
        <taxon>Diplogelasinospora</taxon>
    </lineage>
</organism>
<feature type="transmembrane region" description="Helical" evidence="1">
    <location>
        <begin position="288"/>
        <end position="310"/>
    </location>
</feature>
<dbReference type="AlphaFoldDB" id="A0AAN6RZE3"/>
<dbReference type="EMBL" id="MU853991">
    <property type="protein sequence ID" value="KAK3934443.1"/>
    <property type="molecule type" value="Genomic_DNA"/>
</dbReference>
<name>A0AAN6RZE3_9PEZI</name>
<feature type="non-terminal residue" evidence="2">
    <location>
        <position position="321"/>
    </location>
</feature>
<protein>
    <submittedName>
        <fullName evidence="2">Uncharacterized protein</fullName>
    </submittedName>
</protein>
<evidence type="ECO:0000313" key="2">
    <source>
        <dbReference type="EMBL" id="KAK3934443.1"/>
    </source>
</evidence>
<comment type="caution">
    <text evidence="2">The sequence shown here is derived from an EMBL/GenBank/DDBJ whole genome shotgun (WGS) entry which is preliminary data.</text>
</comment>
<keyword evidence="3" id="KW-1185">Reference proteome</keyword>